<dbReference type="Gene3D" id="2.20.28.270">
    <property type="entry name" value="RNA polymerase-binding protein A"/>
    <property type="match status" value="1"/>
</dbReference>
<accession>A0A5Q3QDY0</accession>
<gene>
    <name evidence="1" type="primary">rbpA</name>
    <name evidence="3" type="ORF">GIY23_09470</name>
</gene>
<dbReference type="Proteomes" id="UP000371041">
    <property type="component" value="Chromosome"/>
</dbReference>
<feature type="binding site" evidence="1">
    <location>
        <position position="35"/>
    </location>
    <ligand>
        <name>Zn(2+)</name>
        <dbReference type="ChEBI" id="CHEBI:29105"/>
    </ligand>
</feature>
<dbReference type="AlphaFoldDB" id="A0A5Q3QDY0"/>
<feature type="region of interest" description="Disordered" evidence="2">
    <location>
        <begin position="1"/>
        <end position="26"/>
    </location>
</feature>
<name>A0A5Q3QDY0_9PSEU</name>
<feature type="binding site" evidence="1">
    <location>
        <position position="39"/>
    </location>
    <ligand>
        <name>Zn(2+)</name>
        <dbReference type="ChEBI" id="CHEBI:29105"/>
    </ligand>
</feature>
<dbReference type="InterPro" id="IPR038638">
    <property type="entry name" value="RbpA_sf"/>
</dbReference>
<dbReference type="GO" id="GO:0008270">
    <property type="term" value="F:zinc ion binding"/>
    <property type="evidence" value="ECO:0007669"/>
    <property type="project" value="UniProtKB-UniRule"/>
</dbReference>
<evidence type="ECO:0000313" key="4">
    <source>
        <dbReference type="Proteomes" id="UP000371041"/>
    </source>
</evidence>
<comment type="subunit">
    <text evidence="1">Forms a complex with the RNAP catalytic core and with free principal sigma factors.</text>
</comment>
<dbReference type="GO" id="GO:0001000">
    <property type="term" value="F:bacterial-type RNA polymerase core enzyme binding"/>
    <property type="evidence" value="ECO:0007669"/>
    <property type="project" value="UniProtKB-UniRule"/>
</dbReference>
<dbReference type="HAMAP" id="MF_01483">
    <property type="entry name" value="RbpA"/>
    <property type="match status" value="1"/>
</dbReference>
<reference evidence="4" key="1">
    <citation type="submission" date="2019-11" db="EMBL/GenBank/DDBJ databases">
        <title>The complete genome sequence of Saccharopolyspora sp. E2A.</title>
        <authorList>
            <person name="Zhang G."/>
        </authorList>
    </citation>
    <scope>NUCLEOTIDE SEQUENCE [LARGE SCALE GENOMIC DNA]</scope>
    <source>
        <strain evidence="4">E2A</strain>
    </source>
</reference>
<evidence type="ECO:0000256" key="1">
    <source>
        <dbReference type="HAMAP-Rule" id="MF_01483"/>
    </source>
</evidence>
<keyword evidence="1" id="KW-0805">Transcription regulation</keyword>
<keyword evidence="4" id="KW-1185">Reference proteome</keyword>
<keyword evidence="1" id="KW-0862">Zinc</keyword>
<dbReference type="RefSeq" id="WP_154076309.1">
    <property type="nucleotide sequence ID" value="NZ_CP045929.1"/>
</dbReference>
<dbReference type="Pfam" id="PF13397">
    <property type="entry name" value="RbpA"/>
    <property type="match status" value="1"/>
</dbReference>
<dbReference type="InterPro" id="IPR025182">
    <property type="entry name" value="RNApol-bd_RbpA"/>
</dbReference>
<comment type="similarity">
    <text evidence="1">Belongs to the RNA polymerase-binding protein RbpA family.</text>
</comment>
<evidence type="ECO:0000256" key="2">
    <source>
        <dbReference type="SAM" id="MobiDB-lite"/>
    </source>
</evidence>
<keyword evidence="1" id="KW-0479">Metal-binding</keyword>
<sequence length="113" mass="12480">MTGGNTIRGMRIGGGPTGEAERGESAPRKRVDFWCAHGHHTRPSLAVDAEVPDRWDCPRCGLPAGPDADNPPEPRRNEPYKSHLAYVQERRSDAEGVAILDEALAKLRERRGR</sequence>
<comment type="cofactor">
    <cofactor evidence="1">
        <name>Zn(2+)</name>
        <dbReference type="ChEBI" id="CHEBI:29105"/>
    </cofactor>
    <text evidence="1">Bind 1 Zn(2+) per subunit.</text>
</comment>
<keyword evidence="1" id="KW-0804">Transcription</keyword>
<protein>
    <recommendedName>
        <fullName evidence="1">RNA polymerase-binding protein RbpA</fullName>
    </recommendedName>
</protein>
<dbReference type="KEGG" id="sace:GIY23_09470"/>
<dbReference type="GO" id="GO:0045893">
    <property type="term" value="P:positive regulation of DNA-templated transcription"/>
    <property type="evidence" value="ECO:0007669"/>
    <property type="project" value="UniProtKB-UniRule"/>
</dbReference>
<dbReference type="EMBL" id="CP045929">
    <property type="protein sequence ID" value="QGK69715.1"/>
    <property type="molecule type" value="Genomic_DNA"/>
</dbReference>
<organism evidence="3 4">
    <name type="scientific">Allosaccharopolyspora coralli</name>
    <dbReference type="NCBI Taxonomy" id="2665642"/>
    <lineage>
        <taxon>Bacteria</taxon>
        <taxon>Bacillati</taxon>
        <taxon>Actinomycetota</taxon>
        <taxon>Actinomycetes</taxon>
        <taxon>Pseudonocardiales</taxon>
        <taxon>Pseudonocardiaceae</taxon>
        <taxon>Allosaccharopolyspora</taxon>
    </lineage>
</organism>
<feature type="binding site" evidence="1">
    <location>
        <position position="57"/>
    </location>
    <ligand>
        <name>Zn(2+)</name>
        <dbReference type="ChEBI" id="CHEBI:29105"/>
    </ligand>
</feature>
<comment type="function">
    <text evidence="1">Binds to RNA polymerase (RNAP), stimulating transcription from principal, but not alternative sigma factor promoters.</text>
</comment>
<feature type="binding site" evidence="1">
    <location>
        <position position="60"/>
    </location>
    <ligand>
        <name>Zn(2+)</name>
        <dbReference type="ChEBI" id="CHEBI:29105"/>
    </ligand>
</feature>
<evidence type="ECO:0000313" key="3">
    <source>
        <dbReference type="EMBL" id="QGK69715.1"/>
    </source>
</evidence>
<feature type="region of interest" description="Disordered" evidence="2">
    <location>
        <begin position="61"/>
        <end position="80"/>
    </location>
</feature>
<proteinExistence type="inferred from homology"/>